<dbReference type="AlphaFoldDB" id="A0A2T6ZR14"/>
<comment type="caution">
    <text evidence="1">The sequence shown here is derived from an EMBL/GenBank/DDBJ whole genome shotgun (WGS) entry which is preliminary data.</text>
</comment>
<protein>
    <submittedName>
        <fullName evidence="1">Uncharacterized protein</fullName>
    </submittedName>
</protein>
<evidence type="ECO:0000313" key="2">
    <source>
        <dbReference type="Proteomes" id="UP000244722"/>
    </source>
</evidence>
<dbReference type="EMBL" id="NESQ01000135">
    <property type="protein sequence ID" value="PUU77922.1"/>
    <property type="molecule type" value="Genomic_DNA"/>
</dbReference>
<accession>A0A2T6ZR14</accession>
<gene>
    <name evidence="1" type="ORF">B9Z19DRAFT_1065440</name>
</gene>
<dbReference type="Proteomes" id="UP000244722">
    <property type="component" value="Unassembled WGS sequence"/>
</dbReference>
<sequence length="168" mass="18927">MQSDCQTGDNNDSEIDVDHPIYQSLDEDRRPTAAKLLRLANDSFLSDTSTLHGGEGVGSSLLYLVYAKHSSPYTFSFWKDFNEALAFYHLVYQSFPIYNRIAVGVSSDNLCSQGPPQAQVSGYDGHNILQYQYMEREWEIERAEVPQGQYTKPKPLAQMVAGTSQTRC</sequence>
<reference evidence="1 2" key="1">
    <citation type="submission" date="2017-04" db="EMBL/GenBank/DDBJ databases">
        <title>Draft genome sequence of Tuber borchii Vittad., a whitish edible truffle.</title>
        <authorList>
            <consortium name="DOE Joint Genome Institute"/>
            <person name="Murat C."/>
            <person name="Kuo A."/>
            <person name="Barry K.W."/>
            <person name="Clum A."/>
            <person name="Dockter R.B."/>
            <person name="Fauchery L."/>
            <person name="Iotti M."/>
            <person name="Kohler A."/>
            <person name="Labutti K."/>
            <person name="Lindquist E.A."/>
            <person name="Lipzen A."/>
            <person name="Ohm R.A."/>
            <person name="Wang M."/>
            <person name="Grigoriev I.V."/>
            <person name="Zambonelli A."/>
            <person name="Martin F.M."/>
        </authorList>
    </citation>
    <scope>NUCLEOTIDE SEQUENCE [LARGE SCALE GENOMIC DNA]</scope>
    <source>
        <strain evidence="1 2">Tbo3840</strain>
    </source>
</reference>
<organism evidence="1 2">
    <name type="scientific">Tuber borchii</name>
    <name type="common">White truffle</name>
    <dbReference type="NCBI Taxonomy" id="42251"/>
    <lineage>
        <taxon>Eukaryota</taxon>
        <taxon>Fungi</taxon>
        <taxon>Dikarya</taxon>
        <taxon>Ascomycota</taxon>
        <taxon>Pezizomycotina</taxon>
        <taxon>Pezizomycetes</taxon>
        <taxon>Pezizales</taxon>
        <taxon>Tuberaceae</taxon>
        <taxon>Tuber</taxon>
    </lineage>
</organism>
<evidence type="ECO:0000313" key="1">
    <source>
        <dbReference type="EMBL" id="PUU77922.1"/>
    </source>
</evidence>
<keyword evidence="2" id="KW-1185">Reference proteome</keyword>
<name>A0A2T6ZR14_TUBBO</name>
<proteinExistence type="predicted"/>